<dbReference type="OrthoDB" id="5330858at2759"/>
<feature type="region of interest" description="Disordered" evidence="1">
    <location>
        <begin position="646"/>
        <end position="672"/>
    </location>
</feature>
<gene>
    <name evidence="3" type="ORF">PISL3812_01469</name>
</gene>
<evidence type="ECO:0000313" key="3">
    <source>
        <dbReference type="EMBL" id="CRG84143.1"/>
    </source>
</evidence>
<reference evidence="3 4" key="1">
    <citation type="submission" date="2015-04" db="EMBL/GenBank/DDBJ databases">
        <authorList>
            <person name="Syromyatnikov M.Y."/>
            <person name="Popov V.N."/>
        </authorList>
    </citation>
    <scope>NUCLEOTIDE SEQUENCE [LARGE SCALE GENOMIC DNA]</scope>
    <source>
        <strain evidence="3">WF-38-12</strain>
    </source>
</reference>
<feature type="region of interest" description="Disordered" evidence="1">
    <location>
        <begin position="820"/>
        <end position="844"/>
    </location>
</feature>
<dbReference type="InterPro" id="IPR018843">
    <property type="entry name" value="Utp8_b-prop"/>
</dbReference>
<organism evidence="3 4">
    <name type="scientific">Talaromyces islandicus</name>
    <name type="common">Penicillium islandicum</name>
    <dbReference type="NCBI Taxonomy" id="28573"/>
    <lineage>
        <taxon>Eukaryota</taxon>
        <taxon>Fungi</taxon>
        <taxon>Dikarya</taxon>
        <taxon>Ascomycota</taxon>
        <taxon>Pezizomycotina</taxon>
        <taxon>Eurotiomycetes</taxon>
        <taxon>Eurotiomycetidae</taxon>
        <taxon>Eurotiales</taxon>
        <taxon>Trichocomaceae</taxon>
        <taxon>Talaromyces</taxon>
        <taxon>Talaromyces sect. Islandici</taxon>
    </lineage>
</organism>
<dbReference type="Proteomes" id="UP000054383">
    <property type="component" value="Unassembled WGS sequence"/>
</dbReference>
<name>A0A0U1LPN1_TALIS</name>
<keyword evidence="4" id="KW-1185">Reference proteome</keyword>
<sequence length="935" mass="102064">MDLPPPSVLAQLPRPLQASAGRTQVGEVFSLAESKKRKRYEVAVAVDGEGLNIYNVQSPKLITSHAVPPQSVFSCRPCAIRRRVQETSVVKRHIYAAVERPKHEIKGFFEETVPGSATAPVIATSSFTLKDTQSPTTFVGIIPRESNDDSNDELFDLLSVHRNGQVRRFTSDLKTQKWSIQHKEVKNEVSAAFLVEFDDARRSLLKKRPDLAALAIGDISASPANNPSVLLLVSHPGTKDRSYGLALDEVKVHIFAIPATYDSTTGIIDDFQKLRHLHTVQLPKVEGVEIDSKEPQWTFHSGSAGLSLSFEKGYINCDLSQYSPTVTSKFILNDEQFSSIMRISPYSVIGAGKSLVGLYDTHYSSVQRSISTRDLLPTKSKEFDPKAALTFVGYFAKLGIVLAVKDSALLAFDLSSTHTIRGTSLKRQRDGLLIDAIGRGVGSSASWNTVDAEDCFGFSSKEENSQWNTLKEELNSAIKATDAEAFDSAITSYFGTEKLLSLPQTSANLEKALFILSKIFTVGQQETEALRNESANFKIALWPKKTCDWLVKSGLFTLDHIDAAIRRAHKPRILPPFQMGSLVQALADFDASLKPLFLLLRSSAFLLSPEELTRALKVFIDLARTSSVALDQPDIMAITGAAADVDMDDDSSKPAATNDTNSNNDNNNNEKTNLSLQDAFAGLNLTLSKLHGYPISRVVSSLRSTLSNTDTLAIVHHLRVSLATGGYTARFTENPPLPLDAIKAAPRLSLDAIVDLMNASVDAIGPSGWVSAVEFAGAAVNESEMISHMQSEISAALAGVEEAAYMKGVLGEFIRYGNQVTTPSSNSKNKENNNMADKSSKPKAITATVAKDPAVGVKREYDAYGKLWETYTFPKAGEEDGKMLPLSLNAPGESGKISRTKIQKSTGAVQHRTNREMAYLQRRAVPDYSVVRINL</sequence>
<keyword evidence="3" id="KW-0238">DNA-binding</keyword>
<evidence type="ECO:0000256" key="1">
    <source>
        <dbReference type="SAM" id="MobiDB-lite"/>
    </source>
</evidence>
<protein>
    <submittedName>
        <fullName evidence="3">WD repeat and HMG-box DNA-binding protein 1</fullName>
    </submittedName>
</protein>
<evidence type="ECO:0000313" key="4">
    <source>
        <dbReference type="Proteomes" id="UP000054383"/>
    </source>
</evidence>
<dbReference type="OMA" id="GGWLFND"/>
<accession>A0A0U1LPN1</accession>
<proteinExistence type="predicted"/>
<evidence type="ECO:0000259" key="2">
    <source>
        <dbReference type="Pfam" id="PF10395"/>
    </source>
</evidence>
<dbReference type="Pfam" id="PF10395">
    <property type="entry name" value="Utp8_b_propeller"/>
    <property type="match status" value="1"/>
</dbReference>
<feature type="compositionally biased region" description="Low complexity" evidence="1">
    <location>
        <begin position="657"/>
        <end position="669"/>
    </location>
</feature>
<dbReference type="STRING" id="28573.A0A0U1LPN1"/>
<feature type="domain" description="Utp8 beta-propeller" evidence="2">
    <location>
        <begin position="9"/>
        <end position="108"/>
    </location>
</feature>
<dbReference type="EMBL" id="CVMT01000001">
    <property type="protein sequence ID" value="CRG84143.1"/>
    <property type="molecule type" value="Genomic_DNA"/>
</dbReference>
<dbReference type="AlphaFoldDB" id="A0A0U1LPN1"/>
<dbReference type="GO" id="GO:0003677">
    <property type="term" value="F:DNA binding"/>
    <property type="evidence" value="ECO:0007669"/>
    <property type="project" value="UniProtKB-KW"/>
</dbReference>